<dbReference type="GO" id="GO:0070198">
    <property type="term" value="P:protein localization to chromosome, telomeric region"/>
    <property type="evidence" value="ECO:0007669"/>
    <property type="project" value="TreeGrafter"/>
</dbReference>
<dbReference type="GO" id="GO:0070187">
    <property type="term" value="C:shelterin complex"/>
    <property type="evidence" value="ECO:0007669"/>
    <property type="project" value="InterPro"/>
</dbReference>
<evidence type="ECO:0000313" key="2">
    <source>
        <dbReference type="Proteomes" id="UP000812440"/>
    </source>
</evidence>
<dbReference type="GO" id="GO:0032211">
    <property type="term" value="P:negative regulation of telomere maintenance via telomerase"/>
    <property type="evidence" value="ECO:0007669"/>
    <property type="project" value="TreeGrafter"/>
</dbReference>
<feature type="non-terminal residue" evidence="1">
    <location>
        <position position="526"/>
    </location>
</feature>
<organism evidence="1 2">
    <name type="scientific">Hymenochirus boettgeri</name>
    <name type="common">Congo dwarf clawed frog</name>
    <dbReference type="NCBI Taxonomy" id="247094"/>
    <lineage>
        <taxon>Eukaryota</taxon>
        <taxon>Metazoa</taxon>
        <taxon>Chordata</taxon>
        <taxon>Craniata</taxon>
        <taxon>Vertebrata</taxon>
        <taxon>Euteleostomi</taxon>
        <taxon>Amphibia</taxon>
        <taxon>Batrachia</taxon>
        <taxon>Anura</taxon>
        <taxon>Pipoidea</taxon>
        <taxon>Pipidae</taxon>
        <taxon>Pipinae</taxon>
        <taxon>Hymenochirus</taxon>
    </lineage>
</organism>
<evidence type="ECO:0000313" key="1">
    <source>
        <dbReference type="EMBL" id="KAG8442466.1"/>
    </source>
</evidence>
<protein>
    <submittedName>
        <fullName evidence="1">Uncharacterized protein</fullName>
    </submittedName>
</protein>
<dbReference type="Proteomes" id="UP000812440">
    <property type="component" value="Chromosome 6"/>
</dbReference>
<dbReference type="GO" id="GO:0042162">
    <property type="term" value="F:telomeric DNA binding"/>
    <property type="evidence" value="ECO:0007669"/>
    <property type="project" value="TreeGrafter"/>
</dbReference>
<dbReference type="EMBL" id="JAACNH010000005">
    <property type="protein sequence ID" value="KAG8442466.1"/>
    <property type="molecule type" value="Genomic_DNA"/>
</dbReference>
<dbReference type="GO" id="GO:0016233">
    <property type="term" value="P:telomere capping"/>
    <property type="evidence" value="ECO:0007669"/>
    <property type="project" value="InterPro"/>
</dbReference>
<gene>
    <name evidence="1" type="ORF">GDO86_011308</name>
</gene>
<dbReference type="InterPro" id="IPR028631">
    <property type="entry name" value="ACD"/>
</dbReference>
<dbReference type="PANTHER" id="PTHR14487:SF3">
    <property type="entry name" value="ADRENOCORTICAL DYSPLASIA PROTEIN HOMOLOG"/>
    <property type="match status" value="1"/>
</dbReference>
<dbReference type="OrthoDB" id="9899304at2759"/>
<reference evidence="1" key="1">
    <citation type="thesis" date="2020" institute="ProQuest LLC" country="789 East Eisenhower Parkway, Ann Arbor, MI, USA">
        <title>Comparative Genomics and Chromosome Evolution.</title>
        <authorList>
            <person name="Mudd A.B."/>
        </authorList>
    </citation>
    <scope>NUCLEOTIDE SEQUENCE</scope>
    <source>
        <strain evidence="1">Female2</strain>
        <tissue evidence="1">Blood</tissue>
    </source>
</reference>
<proteinExistence type="predicted"/>
<name>A0A8T2JJ13_9PIPI</name>
<comment type="caution">
    <text evidence="1">The sequence shown here is derived from an EMBL/GenBank/DDBJ whole genome shotgun (WGS) entry which is preliminary data.</text>
</comment>
<accession>A0A8T2JJ13</accession>
<dbReference type="AlphaFoldDB" id="A0A8T2JJ13"/>
<dbReference type="PANTHER" id="PTHR14487">
    <property type="entry name" value="ADRENOCORTICAL DYSPLASIA PROTEIN ACD"/>
    <property type="match status" value="1"/>
</dbReference>
<sequence>PSLTQLLEIACETKLSALKALAEQCLDINPPDNQETPNALTKWGAKRRKNKDVKTFSVPMTLLLIPQHEETALEHMAAFTNADMESDLEDGVIDICSGKEPSSPTYSTALSTQSEEYFDDAPGTQPVNPWNKLQSLCLTTSLTSQAKAASSETPQGSDQDTPVSLETRASQLNEKQLIEPSIPTTFKIQQQRSPLAISEGHSSHDPTEENTDVICKRKTALRDSVVSSFALTCGQKALNVTDISLKLQPHTNLAIGSVSISPIKQQNSTTLGNHEILSPICLLDSESESPRKMRYSNCSPETGKGVLNESKALKRKQFSEDTDTSLPDIYLPGGQDKLFQRRENEKIFSSTYLVEGDFITDMCDRSSISQKSKRKTIAPITNMATKLKVQEEVITKNTTLSQKIYKKCLRKKKHLHKFNQKSVLSTSTSSEEEREVEIRTASRTIINKSTSVPNEEPNLLAKRNKIKPLLDFSNTTLVHSDGTPFQYKYKTPSSSELYACVDSIRLPADLYEWARKILSKPMNRTL</sequence>
<keyword evidence="2" id="KW-1185">Reference proteome</keyword>